<dbReference type="EMBL" id="JWZT01000603">
    <property type="protein sequence ID" value="KII73935.1"/>
    <property type="molecule type" value="Genomic_DNA"/>
</dbReference>
<sequence>MSIDKKHELTCHQSEITSIKWVTKDNDDILFSVDINSLLYYHSYDNNIKGWSSKCIKLFSIPIQCMEIIQGEELYILVGGKDGSVILLNFSKKEVHKSYKLPYEISDIKTDLDKYAAFRFGNGQAMVIPLTTLL</sequence>
<accession>A0A0C2NC93</accession>
<proteinExistence type="predicted"/>
<dbReference type="InterPro" id="IPR015943">
    <property type="entry name" value="WD40/YVTN_repeat-like_dom_sf"/>
</dbReference>
<organism evidence="1 2">
    <name type="scientific">Thelohanellus kitauei</name>
    <name type="common">Myxosporean</name>
    <dbReference type="NCBI Taxonomy" id="669202"/>
    <lineage>
        <taxon>Eukaryota</taxon>
        <taxon>Metazoa</taxon>
        <taxon>Cnidaria</taxon>
        <taxon>Myxozoa</taxon>
        <taxon>Myxosporea</taxon>
        <taxon>Bivalvulida</taxon>
        <taxon>Platysporina</taxon>
        <taxon>Myxobolidae</taxon>
        <taxon>Thelohanellus</taxon>
    </lineage>
</organism>
<keyword evidence="2" id="KW-1185">Reference proteome</keyword>
<gene>
    <name evidence="1" type="ORF">RF11_05541</name>
</gene>
<dbReference type="AlphaFoldDB" id="A0A0C2NC93"/>
<reference evidence="1 2" key="1">
    <citation type="journal article" date="2014" name="Genome Biol. Evol.">
        <title>The genome of the myxosporean Thelohanellus kitauei shows adaptations to nutrient acquisition within its fish host.</title>
        <authorList>
            <person name="Yang Y."/>
            <person name="Xiong J."/>
            <person name="Zhou Z."/>
            <person name="Huo F."/>
            <person name="Miao W."/>
            <person name="Ran C."/>
            <person name="Liu Y."/>
            <person name="Zhang J."/>
            <person name="Feng J."/>
            <person name="Wang M."/>
            <person name="Wang M."/>
            <person name="Wang L."/>
            <person name="Yao B."/>
        </authorList>
    </citation>
    <scope>NUCLEOTIDE SEQUENCE [LARGE SCALE GENOMIC DNA]</scope>
    <source>
        <strain evidence="1">Wuqing</strain>
    </source>
</reference>
<protein>
    <submittedName>
        <fullName evidence="1">Uncharacterized protein</fullName>
    </submittedName>
</protein>
<dbReference type="Gene3D" id="2.130.10.10">
    <property type="entry name" value="YVTN repeat-like/Quinoprotein amine dehydrogenase"/>
    <property type="match status" value="1"/>
</dbReference>
<comment type="caution">
    <text evidence="1">The sequence shown here is derived from an EMBL/GenBank/DDBJ whole genome shotgun (WGS) entry which is preliminary data.</text>
</comment>
<name>A0A0C2NC93_THEKT</name>
<evidence type="ECO:0000313" key="2">
    <source>
        <dbReference type="Proteomes" id="UP000031668"/>
    </source>
</evidence>
<dbReference type="InterPro" id="IPR036322">
    <property type="entry name" value="WD40_repeat_dom_sf"/>
</dbReference>
<dbReference type="Proteomes" id="UP000031668">
    <property type="component" value="Unassembled WGS sequence"/>
</dbReference>
<evidence type="ECO:0000313" key="1">
    <source>
        <dbReference type="EMBL" id="KII73935.1"/>
    </source>
</evidence>
<dbReference type="SUPFAM" id="SSF50978">
    <property type="entry name" value="WD40 repeat-like"/>
    <property type="match status" value="1"/>
</dbReference>